<evidence type="ECO:0000256" key="6">
    <source>
        <dbReference type="ARBA" id="ARBA00022824"/>
    </source>
</evidence>
<dbReference type="Proteomes" id="UP000324022">
    <property type="component" value="Unassembled WGS sequence"/>
</dbReference>
<evidence type="ECO:0000313" key="14">
    <source>
        <dbReference type="EMBL" id="SPO21711.1"/>
    </source>
</evidence>
<keyword evidence="5" id="KW-0813">Transport</keyword>
<dbReference type="EMBL" id="OOIN01000003">
    <property type="protein sequence ID" value="SPO21711.1"/>
    <property type="molecule type" value="Genomic_DNA"/>
</dbReference>
<feature type="compositionally biased region" description="Polar residues" evidence="13">
    <location>
        <begin position="225"/>
        <end position="243"/>
    </location>
</feature>
<keyword evidence="9" id="KW-0472">Membrane</keyword>
<evidence type="ECO:0000256" key="13">
    <source>
        <dbReference type="SAM" id="MobiDB-lite"/>
    </source>
</evidence>
<protein>
    <recommendedName>
        <fullName evidence="4">Autophagy-related protein 2</fullName>
    </recommendedName>
</protein>
<feature type="compositionally biased region" description="Low complexity" evidence="13">
    <location>
        <begin position="1588"/>
        <end position="1599"/>
    </location>
</feature>
<gene>
    <name evidence="14" type="ORF">UTRI_01194_B</name>
</gene>
<feature type="compositionally biased region" description="Polar residues" evidence="13">
    <location>
        <begin position="1353"/>
        <end position="1366"/>
    </location>
</feature>
<evidence type="ECO:0000313" key="15">
    <source>
        <dbReference type="Proteomes" id="UP000324022"/>
    </source>
</evidence>
<dbReference type="GO" id="GO:0061723">
    <property type="term" value="P:glycophagy"/>
    <property type="evidence" value="ECO:0007669"/>
    <property type="project" value="TreeGrafter"/>
</dbReference>
<comment type="catalytic activity">
    <reaction evidence="10">
        <text>a 1,2-diacyl-sn-glycero-3-phospho-L-serine(in) = a 1,2-diacyl-sn-glycero-3-phospho-L-serine(out)</text>
        <dbReference type="Rhea" id="RHEA:38663"/>
        <dbReference type="ChEBI" id="CHEBI:57262"/>
    </reaction>
</comment>
<feature type="region of interest" description="Disordered" evidence="13">
    <location>
        <begin position="277"/>
        <end position="319"/>
    </location>
</feature>
<feature type="compositionally biased region" description="Low complexity" evidence="13">
    <location>
        <begin position="284"/>
        <end position="299"/>
    </location>
</feature>
<feature type="compositionally biased region" description="Polar residues" evidence="13">
    <location>
        <begin position="666"/>
        <end position="676"/>
    </location>
</feature>
<dbReference type="PANTHER" id="PTHR13190:SF1">
    <property type="entry name" value="AUTOPHAGY-RELATED 2, ISOFORM A"/>
    <property type="match status" value="1"/>
</dbReference>
<name>A0A5C3DWS7_9BASI</name>
<evidence type="ECO:0000256" key="8">
    <source>
        <dbReference type="ARBA" id="ARBA00023055"/>
    </source>
</evidence>
<feature type="region of interest" description="Disordered" evidence="13">
    <location>
        <begin position="662"/>
        <end position="691"/>
    </location>
</feature>
<feature type="compositionally biased region" description="Polar residues" evidence="13">
    <location>
        <begin position="156"/>
        <end position="177"/>
    </location>
</feature>
<evidence type="ECO:0000256" key="2">
    <source>
        <dbReference type="ARBA" id="ARBA00004623"/>
    </source>
</evidence>
<feature type="compositionally biased region" description="Polar residues" evidence="13">
    <location>
        <begin position="302"/>
        <end position="319"/>
    </location>
</feature>
<evidence type="ECO:0000256" key="5">
    <source>
        <dbReference type="ARBA" id="ARBA00022448"/>
    </source>
</evidence>
<dbReference type="GO" id="GO:0061908">
    <property type="term" value="C:phagophore"/>
    <property type="evidence" value="ECO:0007669"/>
    <property type="project" value="TreeGrafter"/>
</dbReference>
<feature type="region of interest" description="Disordered" evidence="13">
    <location>
        <begin position="225"/>
        <end position="256"/>
    </location>
</feature>
<organism evidence="14 15">
    <name type="scientific">Ustilago trichophora</name>
    <dbReference type="NCBI Taxonomy" id="86804"/>
    <lineage>
        <taxon>Eukaryota</taxon>
        <taxon>Fungi</taxon>
        <taxon>Dikarya</taxon>
        <taxon>Basidiomycota</taxon>
        <taxon>Ustilaginomycotina</taxon>
        <taxon>Ustilaginomycetes</taxon>
        <taxon>Ustilaginales</taxon>
        <taxon>Ustilaginaceae</taxon>
        <taxon>Ustilago</taxon>
    </lineage>
</organism>
<comment type="catalytic activity">
    <reaction evidence="12">
        <text>a 1,2-diacyl-sn-glycero-3-phosphocholine(in) = a 1,2-diacyl-sn-glycero-3-phosphocholine(out)</text>
        <dbReference type="Rhea" id="RHEA:38571"/>
        <dbReference type="ChEBI" id="CHEBI:57643"/>
    </reaction>
</comment>
<dbReference type="OrthoDB" id="18982at2759"/>
<evidence type="ECO:0000256" key="4">
    <source>
        <dbReference type="ARBA" id="ARBA00018070"/>
    </source>
</evidence>
<feature type="region of interest" description="Disordered" evidence="13">
    <location>
        <begin position="1582"/>
        <end position="1632"/>
    </location>
</feature>
<evidence type="ECO:0000256" key="9">
    <source>
        <dbReference type="ARBA" id="ARBA00023136"/>
    </source>
</evidence>
<comment type="catalytic activity">
    <reaction evidence="11">
        <text>a 1,2-diacyl-sn-glycero-3-phosphoethanolamine(in) = a 1,2-diacyl-sn-glycero-3-phosphoethanolamine(out)</text>
        <dbReference type="Rhea" id="RHEA:38895"/>
        <dbReference type="ChEBI" id="CHEBI:64612"/>
    </reaction>
</comment>
<evidence type="ECO:0000256" key="1">
    <source>
        <dbReference type="ARBA" id="ARBA00004406"/>
    </source>
</evidence>
<comment type="similarity">
    <text evidence="3">Belongs to the ATG2 family.</text>
</comment>
<dbReference type="GO" id="GO:0000045">
    <property type="term" value="P:autophagosome assembly"/>
    <property type="evidence" value="ECO:0007669"/>
    <property type="project" value="TreeGrafter"/>
</dbReference>
<keyword evidence="7" id="KW-0072">Autophagy</keyword>
<comment type="subcellular location">
    <subcellularLocation>
        <location evidence="1">Endoplasmic reticulum membrane</location>
        <topology evidence="1">Peripheral membrane protein</topology>
    </subcellularLocation>
    <subcellularLocation>
        <location evidence="2">Preautophagosomal structure membrane</location>
        <topology evidence="2">Peripheral membrane protein</topology>
    </subcellularLocation>
</comment>
<evidence type="ECO:0000256" key="10">
    <source>
        <dbReference type="ARBA" id="ARBA00024479"/>
    </source>
</evidence>
<evidence type="ECO:0000256" key="12">
    <source>
        <dbReference type="ARBA" id="ARBA00024631"/>
    </source>
</evidence>
<dbReference type="GO" id="GO:0005789">
    <property type="term" value="C:endoplasmic reticulum membrane"/>
    <property type="evidence" value="ECO:0007669"/>
    <property type="project" value="UniProtKB-SubCell"/>
</dbReference>
<dbReference type="GO" id="GO:0061709">
    <property type="term" value="P:reticulophagy"/>
    <property type="evidence" value="ECO:0007669"/>
    <property type="project" value="TreeGrafter"/>
</dbReference>
<accession>A0A5C3DWS7</accession>
<dbReference type="GO" id="GO:0043495">
    <property type="term" value="F:protein-membrane adaptor activity"/>
    <property type="evidence" value="ECO:0007669"/>
    <property type="project" value="TreeGrafter"/>
</dbReference>
<feature type="region of interest" description="Disordered" evidence="13">
    <location>
        <begin position="2028"/>
        <end position="2050"/>
    </location>
</feature>
<dbReference type="GO" id="GO:0032266">
    <property type="term" value="F:phosphatidylinositol-3-phosphate binding"/>
    <property type="evidence" value="ECO:0007669"/>
    <property type="project" value="TreeGrafter"/>
</dbReference>
<keyword evidence="15" id="KW-1185">Reference proteome</keyword>
<evidence type="ECO:0000256" key="7">
    <source>
        <dbReference type="ARBA" id="ARBA00023006"/>
    </source>
</evidence>
<dbReference type="GO" id="GO:0000422">
    <property type="term" value="P:autophagy of mitochondrion"/>
    <property type="evidence" value="ECO:0007669"/>
    <property type="project" value="TreeGrafter"/>
</dbReference>
<evidence type="ECO:0000256" key="11">
    <source>
        <dbReference type="ARBA" id="ARBA00024615"/>
    </source>
</evidence>
<feature type="region of interest" description="Disordered" evidence="13">
    <location>
        <begin position="156"/>
        <end position="179"/>
    </location>
</feature>
<evidence type="ECO:0000256" key="3">
    <source>
        <dbReference type="ARBA" id="ARBA00009714"/>
    </source>
</evidence>
<reference evidence="14 15" key="1">
    <citation type="submission" date="2018-03" db="EMBL/GenBank/DDBJ databases">
        <authorList>
            <person name="Guldener U."/>
        </authorList>
    </citation>
    <scope>NUCLEOTIDE SEQUENCE [LARGE SCALE GENOMIC DNA]</scope>
    <source>
        <strain evidence="14 15">NBRC100155</strain>
    </source>
</reference>
<dbReference type="GO" id="GO:0034727">
    <property type="term" value="P:piecemeal microautophagy of the nucleus"/>
    <property type="evidence" value="ECO:0007669"/>
    <property type="project" value="TreeGrafter"/>
</dbReference>
<feature type="compositionally biased region" description="Low complexity" evidence="13">
    <location>
        <begin position="1615"/>
        <end position="1629"/>
    </location>
</feature>
<sequence>MASYFLPSFLSGWDLSSVSAFSLSANLQKRILSYLLKRTLGHLVDGGQLDLAQIDAGIGSGRIEVRNIQLDADAINSRLPSLPITFVAGEIGRILIQLPVPNFWSGELSITVSDISVRIKPAPQDPTRPFNPTEDLAASFASAASHILVEDEEANQLEQSIHQSLSPEDLQHTQQQTNEEKGSMIATYVEALLTRLKVAIENVQLHLESDAVDLSFILKSANLHSSNTRSDQRDPSNNNTLAQDSAPKNPGPSQRRFMSETVRTLELQDIELWLRDKRQPSGNQDPSSSFSSESSFQDESFGRSQAVQNMDQSTASLQESSASLYESAVGASAFQEAPERPNETFSAPAATSLEHLSHAGTQHLLFSMGQEPVTLTLRTIKERQEMPAPGIASRRTDQRLVGFSTNIDVQIGNAAAVFFIDHASLLMTLARMFSHSSASAKAPSSPTQAKSQSSPLAPSPSVPRKIALSCEISSFNLIIGYEDPTADSTTLSSLAAFWARPSRSHPDFGHLRLRCDKLVALFADELGSIRTAQTQPKLQVTIDDLGLFEHLPASLFEPAPSEASRLLPILILDPNLVHSTDTSTRTPRNSRRDYASSTVDVFDWRYSVPHSVAAQRPAGAANENSSSVRAARFTAAEGRPNPSLSGASPYFRTAYGDRGWKLKPSSKASTTSQGNRSEAAPPSITVSVFPPKKQEDTGHVITSVAPVHCFVDISLVTRLMPALRRFAAAQLATFQDTDSNHELTDSIATLATSVATIQASDLLEDLATSAATGKESAYSLDLKISLVRLDIRTPKVSYDPAALAGRDLNSTRRSGLERRSGILVLQVQGLDVRSGLSETQKASGGVRFAPTSAARHHWQDRDPVVTGRVGAEKISAYLALPLESRALVFALVETCHDDQLEQGPFANSPSKLLPRMQFSSCPDSRPDRGEGQSCSYPLKDRCSLSVPSIKVELGKGQLDSLQYMADDLTQSINLWNSEDLDESDSLDAEGLKILGSRFFGSRAGMSIMSASTDSTATARPSTKNSSLLVRITEASIRLWLPGLTGDATTAGSKIARPKSLLLVTSDFELLSDTDKARSITRIEVRVPQMQLSVEAGSASEETSSSLLAFRTMEKSLDDRDRNTMLLLVLEAYAEPGTSYREQNVDLTLCSVTLAPSFDQELIPRVKRLFQAPAGVFENVEPNEVTRISFKAKDCSIYVAPPHTGNRAAVAIGEASVKTKLTSHAPKTAVKLAIGNLDLFAIESEVNATSSHRSVPKSASDHWSRSCYARLVHIPESKGSINFNTLTRPEVDVRITKLRVKLQATADTLGIVTDLVGAITATQASASEKAASEPTLSQSESTPPAPSKRDGSRNAHTNDALSQNSPMSDGHFDRMAELMSGIEDNAYRLATPLPVEADLVDDDVPSDAAFLGAKGRYHPEIVETTLDSDEFFGGESVASLSLLAPRTDTVIFADEDVTVRLLDPKGIRPVREYFTDPGLQPHVESALGPTASSVRVRVSNFDLSIRLHSGYDWSSTREAVQQEAKLVRKRLQKIKQLLAAGQVPDDSVEAATSNLLDSIHMSLPNIPAEMDPEEMMQAVEEEFGDHSDAASTADSDATASWQTLPTVRRDQRDSRSGSSAASSASGTQQSKLQRSARSLIDFNFRGLEVEFDKADPSQPSHIVSRIAVNARKFEIIDNIKTSTWRTFLTEMQDRNAALRHDTNTESKMVKVEILNVRPQGDVLDDVSASETPEVRMRAKISPLRLHVDQDALDFLKKFFTFKAPGQKAPPPVSEPTGPPLPFVQFAEVLPIKIKLDYKPKRVDYNLLRQGKTIELMNFFHFEGSEMVLRHITLRGINGWARLFDTLNDIWTPDVKANQLADFLSGLGPIRSLVNVGAGLADLVLLPIEQYHKDGRVLRGMQKGATSFAKSTALEAVKLGARLATGTQVILEQAEHILGGEMPAAVTARAVGPDSSSDSYASLSESIMVSSTTSGMGASWVEEKDESMVSRYASQPDNMRDALSQAYFGLTEGLTSAAQTILAIPMEVYEPDSGSTSSSGAGGSGGGAAGSSRPVVKAVPIAILRGARGATQAIAKTMQGVQVTLGDSENVKEGKYKLPSNRGR</sequence>
<feature type="compositionally biased region" description="Gly residues" evidence="13">
    <location>
        <begin position="2038"/>
        <end position="2047"/>
    </location>
</feature>
<feature type="compositionally biased region" description="Low complexity" evidence="13">
    <location>
        <begin position="438"/>
        <end position="451"/>
    </location>
</feature>
<dbReference type="PANTHER" id="PTHR13190">
    <property type="entry name" value="AUTOPHAGY-RELATED 2, ISOFORM A"/>
    <property type="match status" value="1"/>
</dbReference>
<keyword evidence="6" id="KW-0256">Endoplasmic reticulum</keyword>
<feature type="region of interest" description="Disordered" evidence="13">
    <location>
        <begin position="438"/>
        <end position="462"/>
    </location>
</feature>
<dbReference type="InterPro" id="IPR026849">
    <property type="entry name" value="ATG2"/>
</dbReference>
<dbReference type="GO" id="GO:0034045">
    <property type="term" value="C:phagophore assembly site membrane"/>
    <property type="evidence" value="ECO:0007669"/>
    <property type="project" value="UniProtKB-SubCell"/>
</dbReference>
<keyword evidence="8" id="KW-0445">Lipid transport</keyword>
<feature type="region of interest" description="Disordered" evidence="13">
    <location>
        <begin position="2083"/>
        <end position="2102"/>
    </location>
</feature>
<dbReference type="Pfam" id="PF13329">
    <property type="entry name" value="ATG2_CAD"/>
    <property type="match status" value="1"/>
</dbReference>
<proteinExistence type="inferred from homology"/>
<feature type="region of interest" description="Disordered" evidence="13">
    <location>
        <begin position="1324"/>
        <end position="1370"/>
    </location>
</feature>
<dbReference type="GO" id="GO:0006869">
    <property type="term" value="P:lipid transport"/>
    <property type="evidence" value="ECO:0007669"/>
    <property type="project" value="UniProtKB-KW"/>
</dbReference>